<dbReference type="PRINTS" id="PR00315">
    <property type="entry name" value="ELONGATNFCT"/>
</dbReference>
<dbReference type="InterPro" id="IPR000795">
    <property type="entry name" value="T_Tr_GTP-bd_dom"/>
</dbReference>
<dbReference type="InterPro" id="IPR005225">
    <property type="entry name" value="Small_GTP-bd"/>
</dbReference>
<dbReference type="SMART" id="SM00838">
    <property type="entry name" value="EFG_C"/>
    <property type="match status" value="1"/>
</dbReference>
<dbReference type="Proteomes" id="UP000178138">
    <property type="component" value="Unassembled WGS sequence"/>
</dbReference>
<dbReference type="Pfam" id="PF00009">
    <property type="entry name" value="GTP_EFTU"/>
    <property type="match status" value="1"/>
</dbReference>
<evidence type="ECO:0000256" key="1">
    <source>
        <dbReference type="ARBA" id="ARBA00023134"/>
    </source>
</evidence>
<gene>
    <name evidence="4" type="ORF">A2225_03210</name>
</gene>
<dbReference type="FunFam" id="3.30.70.240:FF:000002">
    <property type="entry name" value="GTP-binding protein TypA"/>
    <property type="match status" value="1"/>
</dbReference>
<dbReference type="NCBIfam" id="TIGR00231">
    <property type="entry name" value="small_GTP"/>
    <property type="match status" value="1"/>
</dbReference>
<dbReference type="InterPro" id="IPR000640">
    <property type="entry name" value="EFG_V-like"/>
</dbReference>
<dbReference type="FunFam" id="3.40.50.300:FF:000055">
    <property type="entry name" value="GTP-binding protein TypA"/>
    <property type="match status" value="1"/>
</dbReference>
<organism evidence="4 5">
    <name type="scientific">Candidatus Nomurabacteria bacterium RIFOXYA2_FULL_42_12</name>
    <dbReference type="NCBI Taxonomy" id="1801801"/>
    <lineage>
        <taxon>Bacteria</taxon>
        <taxon>Candidatus Nomuraibacteriota</taxon>
    </lineage>
</organism>
<dbReference type="CDD" id="cd03710">
    <property type="entry name" value="BipA_TypA_C"/>
    <property type="match status" value="1"/>
</dbReference>
<comment type="caution">
    <text evidence="4">The sequence shown here is derived from an EMBL/GenBank/DDBJ whole genome shotgun (WGS) entry which is preliminary data.</text>
</comment>
<dbReference type="Gene3D" id="2.40.30.10">
    <property type="entry name" value="Translation factors"/>
    <property type="match status" value="1"/>
</dbReference>
<dbReference type="PROSITE" id="PS00301">
    <property type="entry name" value="G_TR_1"/>
    <property type="match status" value="1"/>
</dbReference>
<dbReference type="Pfam" id="PF00679">
    <property type="entry name" value="EFG_C"/>
    <property type="match status" value="1"/>
</dbReference>
<dbReference type="Pfam" id="PF21018">
    <property type="entry name" value="BipA_C"/>
    <property type="match status" value="1"/>
</dbReference>
<dbReference type="InterPro" id="IPR047041">
    <property type="entry name" value="BipA_GTP-bd_dom"/>
</dbReference>
<dbReference type="InterPro" id="IPR047042">
    <property type="entry name" value="BipA_II"/>
</dbReference>
<dbReference type="Gene3D" id="3.30.70.240">
    <property type="match status" value="1"/>
</dbReference>
<dbReference type="GO" id="GO:0003924">
    <property type="term" value="F:GTPase activity"/>
    <property type="evidence" value="ECO:0007669"/>
    <property type="project" value="InterPro"/>
</dbReference>
<reference evidence="4 5" key="1">
    <citation type="journal article" date="2016" name="Nat. Commun.">
        <title>Thousands of microbial genomes shed light on interconnected biogeochemical processes in an aquifer system.</title>
        <authorList>
            <person name="Anantharaman K."/>
            <person name="Brown C.T."/>
            <person name="Hug L.A."/>
            <person name="Sharon I."/>
            <person name="Castelle C.J."/>
            <person name="Probst A.J."/>
            <person name="Thomas B.C."/>
            <person name="Singh A."/>
            <person name="Wilkins M.J."/>
            <person name="Karaoz U."/>
            <person name="Brodie E.L."/>
            <person name="Williams K.H."/>
            <person name="Hubbard S.S."/>
            <person name="Banfield J.F."/>
        </authorList>
    </citation>
    <scope>NUCLEOTIDE SEQUENCE [LARGE SCALE GENOMIC DNA]</scope>
</reference>
<dbReference type="PANTHER" id="PTHR42908:SF8">
    <property type="entry name" value="TR-TYPE G DOMAIN-CONTAINING PROTEIN"/>
    <property type="match status" value="1"/>
</dbReference>
<dbReference type="InterPro" id="IPR031157">
    <property type="entry name" value="G_TR_CS"/>
</dbReference>
<feature type="domain" description="Tr-type G" evidence="3">
    <location>
        <begin position="2"/>
        <end position="194"/>
    </location>
</feature>
<dbReference type="InterPro" id="IPR027417">
    <property type="entry name" value="P-loop_NTPase"/>
</dbReference>
<dbReference type="SUPFAM" id="SSF52540">
    <property type="entry name" value="P-loop containing nucleoside triphosphate hydrolases"/>
    <property type="match status" value="1"/>
</dbReference>
<evidence type="ECO:0000313" key="4">
    <source>
        <dbReference type="EMBL" id="OGJ06986.1"/>
    </source>
</evidence>
<dbReference type="AlphaFoldDB" id="A0A1F6YKU2"/>
<dbReference type="InterPro" id="IPR042116">
    <property type="entry name" value="TypA/BipA_C"/>
</dbReference>
<dbReference type="InterPro" id="IPR035647">
    <property type="entry name" value="EFG_III/V"/>
</dbReference>
<dbReference type="InterPro" id="IPR009000">
    <property type="entry name" value="Transl_B-barrel_sf"/>
</dbReference>
<dbReference type="PANTHER" id="PTHR42908">
    <property type="entry name" value="TRANSLATION ELONGATION FACTOR-RELATED"/>
    <property type="match status" value="1"/>
</dbReference>
<name>A0A1F6YKU2_9BACT</name>
<evidence type="ECO:0000313" key="5">
    <source>
        <dbReference type="Proteomes" id="UP000178138"/>
    </source>
</evidence>
<dbReference type="InterPro" id="IPR006298">
    <property type="entry name" value="BipA"/>
</dbReference>
<dbReference type="SUPFAM" id="SSF54980">
    <property type="entry name" value="EF-G C-terminal domain-like"/>
    <property type="match status" value="2"/>
</dbReference>
<dbReference type="GO" id="GO:0005829">
    <property type="term" value="C:cytosol"/>
    <property type="evidence" value="ECO:0007669"/>
    <property type="project" value="TreeGrafter"/>
</dbReference>
<dbReference type="Gene3D" id="3.40.50.300">
    <property type="entry name" value="P-loop containing nucleotide triphosphate hydrolases"/>
    <property type="match status" value="1"/>
</dbReference>
<sequence length="620" mass="69201">MMEIRNIAIIAHVDHGKTTLTDALMKQNGALQDEGVSMDSNDLEKERGITIYSKNTSIYYKGTKINIVDTPGHADFGSEVERVLRAIDSVLLLVDAVEGPMPQTRFVLKKSLELGLRPIVVINKIDKPAADAYRVHEEILELFFELGASEEQANFETVYAIGREGKAFRNLGDISPDLSPLLDVILEKVPDANSCQGASLTYLSRMPLDTHKMTAQVFNLGYDNFLGRMAVARIYSGKMKSGNQVFVKGENGTRKGKITKIFGFEGIARKEEEIAFSGDIVLLSGIPDIYIGETICEDENAEPLPHIAIDEPTLSLNFLVNDSPFASREGKFLTSRQIKERLEKELEVNVGLKVDFSLPAQTGPDQGDKNMGPSFFKVYGRGELHIAILLENMRREGFEMQVSQPEVIIKEKDDVKTEPYEELVMDVPMEFSGTVIEKIGKRRGIMKNMVEKQSVARVIFDIPTRGLLGYRNEFTIDTKGEGIMSSRVTGFKEYAGEIKKREYGSMTSMVSGKAVAFSLANLQERGILYIEHGTEVYEGMVIGNVLKGDDMSVNPTKGKQLTNMRASGTDEAVTLNPVFILSIERGLEVMSKDEYLEITPKSVRLRKKYLTEIDRTRSKR</sequence>
<keyword evidence="1" id="KW-0342">GTP-binding</keyword>
<dbReference type="GO" id="GO:0005525">
    <property type="term" value="F:GTP binding"/>
    <property type="evidence" value="ECO:0007669"/>
    <property type="project" value="UniProtKB-KW"/>
</dbReference>
<proteinExistence type="predicted"/>
<dbReference type="InterPro" id="IPR004161">
    <property type="entry name" value="EFTu-like_2"/>
</dbReference>
<dbReference type="InterPro" id="IPR035651">
    <property type="entry name" value="BipA_V"/>
</dbReference>
<protein>
    <recommendedName>
        <fullName evidence="2">50S ribosomal subunit assembly factor BipA</fullName>
    </recommendedName>
</protein>
<dbReference type="SUPFAM" id="SSF50447">
    <property type="entry name" value="Translation proteins"/>
    <property type="match status" value="1"/>
</dbReference>
<dbReference type="InterPro" id="IPR048876">
    <property type="entry name" value="BipA_C"/>
</dbReference>
<dbReference type="Pfam" id="PF03144">
    <property type="entry name" value="GTP_EFTU_D2"/>
    <property type="match status" value="1"/>
</dbReference>
<dbReference type="CDD" id="cd01891">
    <property type="entry name" value="TypA_BipA"/>
    <property type="match status" value="1"/>
</dbReference>
<accession>A0A1F6YKU2</accession>
<keyword evidence="1" id="KW-0547">Nucleotide-binding</keyword>
<dbReference type="CDD" id="cd03691">
    <property type="entry name" value="BipA_TypA_II"/>
    <property type="match status" value="1"/>
</dbReference>
<dbReference type="PROSITE" id="PS51722">
    <property type="entry name" value="G_TR_2"/>
    <property type="match status" value="1"/>
</dbReference>
<evidence type="ECO:0000256" key="2">
    <source>
        <dbReference type="ARBA" id="ARBA00035722"/>
    </source>
</evidence>
<dbReference type="Gene3D" id="2.40.50.250">
    <property type="entry name" value="bipa protein"/>
    <property type="match status" value="1"/>
</dbReference>
<dbReference type="Gene3D" id="3.30.70.870">
    <property type="entry name" value="Elongation Factor G (Translational Gtpase), domain 3"/>
    <property type="match status" value="1"/>
</dbReference>
<dbReference type="FunFam" id="2.40.50.250:FF:000001">
    <property type="entry name" value="GTP-binding protein TypA"/>
    <property type="match status" value="1"/>
</dbReference>
<evidence type="ECO:0000259" key="3">
    <source>
        <dbReference type="PROSITE" id="PS51722"/>
    </source>
</evidence>
<dbReference type="NCBIfam" id="TIGR01394">
    <property type="entry name" value="TypA_BipA"/>
    <property type="match status" value="1"/>
</dbReference>
<dbReference type="GO" id="GO:1990904">
    <property type="term" value="C:ribonucleoprotein complex"/>
    <property type="evidence" value="ECO:0007669"/>
    <property type="project" value="TreeGrafter"/>
</dbReference>
<dbReference type="EMBL" id="MFVZ01000020">
    <property type="protein sequence ID" value="OGJ06986.1"/>
    <property type="molecule type" value="Genomic_DNA"/>
</dbReference>